<evidence type="ECO:0000256" key="1">
    <source>
        <dbReference type="SAM" id="MobiDB-lite"/>
    </source>
</evidence>
<dbReference type="Proteomes" id="UP001328107">
    <property type="component" value="Unassembled WGS sequence"/>
</dbReference>
<gene>
    <name evidence="2" type="ORF">PMAYCL1PPCAC_08135</name>
</gene>
<evidence type="ECO:0000313" key="2">
    <source>
        <dbReference type="EMBL" id="GMR37940.1"/>
    </source>
</evidence>
<name>A0AAN5CBD5_9BILA</name>
<feature type="region of interest" description="Disordered" evidence="1">
    <location>
        <begin position="205"/>
        <end position="250"/>
    </location>
</feature>
<organism evidence="2 3">
    <name type="scientific">Pristionchus mayeri</name>
    <dbReference type="NCBI Taxonomy" id="1317129"/>
    <lineage>
        <taxon>Eukaryota</taxon>
        <taxon>Metazoa</taxon>
        <taxon>Ecdysozoa</taxon>
        <taxon>Nematoda</taxon>
        <taxon>Chromadorea</taxon>
        <taxon>Rhabditida</taxon>
        <taxon>Rhabditina</taxon>
        <taxon>Diplogasteromorpha</taxon>
        <taxon>Diplogasteroidea</taxon>
        <taxon>Neodiplogasteridae</taxon>
        <taxon>Pristionchus</taxon>
    </lineage>
</organism>
<sequence length="250" mass="28435">GAEPSMDGGPPLGHIDRDPSSEIDFSHVLNPFFELLNSFPGEIRNRTAPKNILTIQDNDGEIQAIPAARISPFDVLHPISSAKEEECAMNIQWITMMKKLYERLYCDRFKTLVGHLFPRNLKCDVCETSIKMRPHKLVHHITSKGHARKMNICKLIYPLEATSFWIHTMRIAQRKGPWFNKEFSCSVVPTVDFSPTMHTFEEEFPPLPLDHQSPQAMSSPSLGKSGENLSSTSRNQITSNMQLEMNRSKE</sequence>
<dbReference type="AlphaFoldDB" id="A0AAN5CBD5"/>
<dbReference type="EMBL" id="BTRK01000002">
    <property type="protein sequence ID" value="GMR37940.1"/>
    <property type="molecule type" value="Genomic_DNA"/>
</dbReference>
<feature type="non-terminal residue" evidence="2">
    <location>
        <position position="250"/>
    </location>
</feature>
<reference evidence="3" key="1">
    <citation type="submission" date="2022-10" db="EMBL/GenBank/DDBJ databases">
        <title>Genome assembly of Pristionchus species.</title>
        <authorList>
            <person name="Yoshida K."/>
            <person name="Sommer R.J."/>
        </authorList>
    </citation>
    <scope>NUCLEOTIDE SEQUENCE [LARGE SCALE GENOMIC DNA]</scope>
    <source>
        <strain evidence="3">RS5460</strain>
    </source>
</reference>
<feature type="compositionally biased region" description="Polar residues" evidence="1">
    <location>
        <begin position="212"/>
        <end position="250"/>
    </location>
</feature>
<keyword evidence="3" id="KW-1185">Reference proteome</keyword>
<accession>A0AAN5CBD5</accession>
<feature type="non-terminal residue" evidence="2">
    <location>
        <position position="1"/>
    </location>
</feature>
<evidence type="ECO:0000313" key="3">
    <source>
        <dbReference type="Proteomes" id="UP001328107"/>
    </source>
</evidence>
<protein>
    <submittedName>
        <fullName evidence="2">Uncharacterized protein</fullName>
    </submittedName>
</protein>
<comment type="caution">
    <text evidence="2">The sequence shown here is derived from an EMBL/GenBank/DDBJ whole genome shotgun (WGS) entry which is preliminary data.</text>
</comment>
<proteinExistence type="predicted"/>